<dbReference type="InterPro" id="IPR012674">
    <property type="entry name" value="Calycin"/>
</dbReference>
<dbReference type="Proteomes" id="UP001465755">
    <property type="component" value="Unassembled WGS sequence"/>
</dbReference>
<feature type="domain" description="VDE lipocalin" evidence="3">
    <location>
        <begin position="381"/>
        <end position="617"/>
    </location>
</feature>
<dbReference type="PROSITE" id="PS00213">
    <property type="entry name" value="LIPOCALIN"/>
    <property type="match status" value="1"/>
</dbReference>
<dbReference type="Gene3D" id="2.40.128.20">
    <property type="match status" value="1"/>
</dbReference>
<keyword evidence="2" id="KW-0812">Transmembrane</keyword>
<dbReference type="GO" id="GO:0046422">
    <property type="term" value="F:violaxanthin de-epoxidase activity"/>
    <property type="evidence" value="ECO:0007669"/>
    <property type="project" value="InterPro"/>
</dbReference>
<dbReference type="InterPro" id="IPR010004">
    <property type="entry name" value="Uncharacterised_Ycf66"/>
</dbReference>
<dbReference type="AlphaFoldDB" id="A0AAW1PLV7"/>
<feature type="region of interest" description="Disordered" evidence="1">
    <location>
        <begin position="69"/>
        <end position="90"/>
    </location>
</feature>
<dbReference type="PANTHER" id="PTHR33970">
    <property type="entry name" value="VIOLAXANTHIN DE-EPOXIDASE, CHLOROPLASTIC-RELATED"/>
    <property type="match status" value="1"/>
</dbReference>
<name>A0AAW1PLV7_9CHLO</name>
<organism evidence="4 5">
    <name type="scientific">Symbiochloris irregularis</name>
    <dbReference type="NCBI Taxonomy" id="706552"/>
    <lineage>
        <taxon>Eukaryota</taxon>
        <taxon>Viridiplantae</taxon>
        <taxon>Chlorophyta</taxon>
        <taxon>core chlorophytes</taxon>
        <taxon>Trebouxiophyceae</taxon>
        <taxon>Trebouxiales</taxon>
        <taxon>Trebouxiaceae</taxon>
        <taxon>Symbiochloris</taxon>
    </lineage>
</organism>
<feature type="region of interest" description="Disordered" evidence="1">
    <location>
        <begin position="133"/>
        <end position="244"/>
    </location>
</feature>
<keyword evidence="2" id="KW-0472">Membrane</keyword>
<dbReference type="Pfam" id="PF07137">
    <property type="entry name" value="VDE"/>
    <property type="match status" value="1"/>
</dbReference>
<sequence length="717" mass="80629">MSSGVLLYQLRQSRKAISRDTDLFISCICLCSGGILVFQGWRLDPLLLLCQLFTTTVALSYALEAIKARQSNAPSQEEQPTQKTDPRARSQQVYEYRDRSFELPPPATQDAYSEWARDNEAVRWQEEPFWQEAGSRGEYRQPQQESRRGSQSYGRSQPAETSSGQGPQNGSKYYRDDDDRYEYDGNGYPMAQRRQSNGYSQADQRQRDADRQSERPAQQDNGGRRDNQQDRDVYRDRSSGSGTDWEGALASALEHCIGHKGRLIVSPLATMQVLVSMQGQTAHTCRSESRLAVLGQHINRRQTRCQRLFSAQASRTHKRSCIVASQNGLHTALQRANHTLRDASNALQSCQLSLKGTAAAVLLSGVLIAGPTQAADFAKVGTCLLTSCQVALARCLGDGECLENLACLNLCNNKKDETACQIRCGDLYSDAAISTFNACAVSDKKCVPQRVDSGPGAQVPTEDKLSKSFDLDNFQGRWYITAGLNPLFDQFDCQEHYFGVPEPGKLVAKINWRIPRGKQDFIERSVVQRFVQQENPALLLNHGNSYLHYEDDWFIIKSRPDVYNFIFYRGNNDAWKGYTGGTVYTRAATLPEEYIPELKEAAESIGLNWADFKITDNSCKPHPPATSKPTKFRELEEDEARALEYTIEEDLKSFGKGFTVIEQGLLAELQKDEKGIEKELRDAESFLEGIEKQYHLPDFLNFLPTQVKNFFMAGKTG</sequence>
<feature type="compositionally biased region" description="Basic and acidic residues" evidence="1">
    <location>
        <begin position="222"/>
        <end position="238"/>
    </location>
</feature>
<evidence type="ECO:0000256" key="1">
    <source>
        <dbReference type="SAM" id="MobiDB-lite"/>
    </source>
</evidence>
<evidence type="ECO:0000259" key="3">
    <source>
        <dbReference type="Pfam" id="PF07137"/>
    </source>
</evidence>
<evidence type="ECO:0000313" key="4">
    <source>
        <dbReference type="EMBL" id="KAK9810810.1"/>
    </source>
</evidence>
<reference evidence="4 5" key="1">
    <citation type="journal article" date="2024" name="Nat. Commun.">
        <title>Phylogenomics reveals the evolutionary origins of lichenization in chlorophyte algae.</title>
        <authorList>
            <person name="Puginier C."/>
            <person name="Libourel C."/>
            <person name="Otte J."/>
            <person name="Skaloud P."/>
            <person name="Haon M."/>
            <person name="Grisel S."/>
            <person name="Petersen M."/>
            <person name="Berrin J.G."/>
            <person name="Delaux P.M."/>
            <person name="Dal Grande F."/>
            <person name="Keller J."/>
        </authorList>
    </citation>
    <scope>NUCLEOTIDE SEQUENCE [LARGE SCALE GENOMIC DNA]</scope>
    <source>
        <strain evidence="4 5">SAG 2036</strain>
    </source>
</reference>
<accession>A0AAW1PLV7</accession>
<gene>
    <name evidence="4" type="ORF">WJX73_009081</name>
</gene>
<dbReference type="SUPFAM" id="SSF50814">
    <property type="entry name" value="Lipocalins"/>
    <property type="match status" value="1"/>
</dbReference>
<protein>
    <recommendedName>
        <fullName evidence="3">VDE lipocalin domain-containing protein</fullName>
    </recommendedName>
</protein>
<feature type="transmembrane region" description="Helical" evidence="2">
    <location>
        <begin position="21"/>
        <end position="40"/>
    </location>
</feature>
<dbReference type="InterPro" id="IPR044682">
    <property type="entry name" value="VDE"/>
</dbReference>
<feature type="compositionally biased region" description="Polar residues" evidence="1">
    <location>
        <begin position="158"/>
        <end position="171"/>
    </location>
</feature>
<dbReference type="EMBL" id="JALJOQ010000014">
    <property type="protein sequence ID" value="KAK9810810.1"/>
    <property type="molecule type" value="Genomic_DNA"/>
</dbReference>
<dbReference type="InterPro" id="IPR010788">
    <property type="entry name" value="VDE_dom"/>
</dbReference>
<keyword evidence="5" id="KW-1185">Reference proteome</keyword>
<dbReference type="Pfam" id="PF07444">
    <property type="entry name" value="Ycf66_N"/>
    <property type="match status" value="1"/>
</dbReference>
<evidence type="ECO:0000313" key="5">
    <source>
        <dbReference type="Proteomes" id="UP001465755"/>
    </source>
</evidence>
<feature type="compositionally biased region" description="Basic and acidic residues" evidence="1">
    <location>
        <begin position="204"/>
        <end position="214"/>
    </location>
</feature>
<dbReference type="GO" id="GO:0010028">
    <property type="term" value="P:xanthophyll cycle"/>
    <property type="evidence" value="ECO:0007669"/>
    <property type="project" value="InterPro"/>
</dbReference>
<dbReference type="InterPro" id="IPR022272">
    <property type="entry name" value="Lipocalin_CS"/>
</dbReference>
<keyword evidence="2" id="KW-1133">Transmembrane helix</keyword>
<evidence type="ECO:0000256" key="2">
    <source>
        <dbReference type="SAM" id="Phobius"/>
    </source>
</evidence>
<comment type="caution">
    <text evidence="4">The sequence shown here is derived from an EMBL/GenBank/DDBJ whole genome shotgun (WGS) entry which is preliminary data.</text>
</comment>
<proteinExistence type="predicted"/>
<dbReference type="PANTHER" id="PTHR33970:SF1">
    <property type="entry name" value="VIOLAXANTHIN DE-EPOXIDASE, CHLOROPLASTIC"/>
    <property type="match status" value="1"/>
</dbReference>